<evidence type="ECO:0000256" key="2">
    <source>
        <dbReference type="ARBA" id="ARBA00022692"/>
    </source>
</evidence>
<dbReference type="AlphaFoldDB" id="A0A2U2BH65"/>
<reference evidence="6 7" key="2">
    <citation type="submission" date="2018-05" db="EMBL/GenBank/DDBJ databases">
        <authorList>
            <person name="Lanie J.A."/>
            <person name="Ng W.-L."/>
            <person name="Kazmierczak K.M."/>
            <person name="Andrzejewski T.M."/>
            <person name="Davidsen T.M."/>
            <person name="Wayne K.J."/>
            <person name="Tettelin H."/>
            <person name="Glass J.I."/>
            <person name="Rusch D."/>
            <person name="Podicherti R."/>
            <person name="Tsui H.-C.T."/>
            <person name="Winkler M.E."/>
        </authorList>
    </citation>
    <scope>NUCLEOTIDE SEQUENCE [LARGE SCALE GENOMIC DNA]</scope>
    <source>
        <strain evidence="6 7">YBY</strain>
    </source>
</reference>
<evidence type="ECO:0000313" key="7">
    <source>
        <dbReference type="Proteomes" id="UP000245216"/>
    </source>
</evidence>
<dbReference type="RefSeq" id="WP_109089602.1">
    <property type="nucleotide sequence ID" value="NZ_JAGKLK010000014.1"/>
</dbReference>
<name>A0A2U2BH65_ALCFA</name>
<gene>
    <name evidence="6" type="ORF">DF183_16190</name>
</gene>
<proteinExistence type="predicted"/>
<dbReference type="EMBL" id="QEXO01000004">
    <property type="protein sequence ID" value="PWE13349.1"/>
    <property type="molecule type" value="Genomic_DNA"/>
</dbReference>
<dbReference type="Pfam" id="PF07869">
    <property type="entry name" value="DUF1656"/>
    <property type="match status" value="1"/>
</dbReference>
<dbReference type="Proteomes" id="UP000245216">
    <property type="component" value="Unassembled WGS sequence"/>
</dbReference>
<dbReference type="InterPro" id="IPR012451">
    <property type="entry name" value="DUF1656"/>
</dbReference>
<evidence type="ECO:0000256" key="3">
    <source>
        <dbReference type="ARBA" id="ARBA00022989"/>
    </source>
</evidence>
<keyword evidence="4 5" id="KW-0472">Membrane</keyword>
<evidence type="ECO:0000256" key="5">
    <source>
        <dbReference type="SAM" id="Phobius"/>
    </source>
</evidence>
<feature type="transmembrane region" description="Helical" evidence="5">
    <location>
        <begin position="15"/>
        <end position="34"/>
    </location>
</feature>
<keyword evidence="2 5" id="KW-0812">Transmembrane</keyword>
<organism evidence="6 7">
    <name type="scientific">Alcaligenes faecalis</name>
    <dbReference type="NCBI Taxonomy" id="511"/>
    <lineage>
        <taxon>Bacteria</taxon>
        <taxon>Pseudomonadati</taxon>
        <taxon>Pseudomonadota</taxon>
        <taxon>Betaproteobacteria</taxon>
        <taxon>Burkholderiales</taxon>
        <taxon>Alcaligenaceae</taxon>
        <taxon>Alcaligenes</taxon>
    </lineage>
</organism>
<protein>
    <submittedName>
        <fullName evidence="6">DUF1656 domain-containing protein</fullName>
    </submittedName>
</protein>
<evidence type="ECO:0000256" key="4">
    <source>
        <dbReference type="ARBA" id="ARBA00023136"/>
    </source>
</evidence>
<keyword evidence="3 5" id="KW-1133">Transmembrane helix</keyword>
<evidence type="ECO:0000256" key="1">
    <source>
        <dbReference type="ARBA" id="ARBA00022475"/>
    </source>
</evidence>
<accession>A0A2U2BH65</accession>
<keyword evidence="1" id="KW-1003">Cell membrane</keyword>
<sequence>MLSEVALAGMYVPPFFAYACLAVPVYLGLRYVLVRTGVLRHVWHPALFEFALSLSLVSALILYV</sequence>
<feature type="transmembrane region" description="Helical" evidence="5">
    <location>
        <begin position="46"/>
        <end position="63"/>
    </location>
</feature>
<reference evidence="6 7" key="1">
    <citation type="submission" date="2018-05" db="EMBL/GenBank/DDBJ databases">
        <title>Genome Sequence of an Efficient Indole-Degrading Bacterium, Alcaligenes sp.YBY.</title>
        <authorList>
            <person name="Yang B."/>
        </authorList>
    </citation>
    <scope>NUCLEOTIDE SEQUENCE [LARGE SCALE GENOMIC DNA]</scope>
    <source>
        <strain evidence="6 7">YBY</strain>
    </source>
</reference>
<dbReference type="STRING" id="511.UZ73_17275"/>
<comment type="caution">
    <text evidence="6">The sequence shown here is derived from an EMBL/GenBank/DDBJ whole genome shotgun (WGS) entry which is preliminary data.</text>
</comment>
<evidence type="ECO:0000313" key="6">
    <source>
        <dbReference type="EMBL" id="PWE13349.1"/>
    </source>
</evidence>